<dbReference type="CDD" id="cd00082">
    <property type="entry name" value="HisKA"/>
    <property type="match status" value="1"/>
</dbReference>
<dbReference type="Gene3D" id="3.30.450.20">
    <property type="entry name" value="PAS domain"/>
    <property type="match status" value="1"/>
</dbReference>
<evidence type="ECO:0000256" key="13">
    <source>
        <dbReference type="PROSITE-ProRule" id="PRU00169"/>
    </source>
</evidence>
<keyword evidence="4 13" id="KW-0597">Phosphoprotein</keyword>
<dbReference type="SMART" id="SM00448">
    <property type="entry name" value="REC"/>
    <property type="match status" value="1"/>
</dbReference>
<dbReference type="Gene3D" id="3.30.565.10">
    <property type="entry name" value="Histidine kinase-like ATPase, C-terminal domain"/>
    <property type="match status" value="1"/>
</dbReference>
<dbReference type="SUPFAM" id="SSF55785">
    <property type="entry name" value="PYP-like sensor domain (PAS domain)"/>
    <property type="match status" value="1"/>
</dbReference>
<evidence type="ECO:0000259" key="16">
    <source>
        <dbReference type="PROSITE" id="PS50110"/>
    </source>
</evidence>
<reference evidence="20" key="1">
    <citation type="submission" date="2015-05" db="EMBL/GenBank/DDBJ databases">
        <authorList>
            <person name="Rodrigo-Torres Lidia"/>
            <person name="Arahal R.David."/>
        </authorList>
    </citation>
    <scope>NUCLEOTIDE SEQUENCE [LARGE SCALE GENOMIC DNA]</scope>
    <source>
        <strain evidence="20">CECT 7321</strain>
    </source>
</reference>
<dbReference type="SMART" id="SM00091">
    <property type="entry name" value="PAS"/>
    <property type="match status" value="1"/>
</dbReference>
<evidence type="ECO:0000256" key="5">
    <source>
        <dbReference type="ARBA" id="ARBA00022679"/>
    </source>
</evidence>
<feature type="modified residue" description="4-aspartylphosphate" evidence="13">
    <location>
        <position position="679"/>
    </location>
</feature>
<dbReference type="PANTHER" id="PTHR45339:SF1">
    <property type="entry name" value="HYBRID SIGNAL TRANSDUCTION HISTIDINE KINASE J"/>
    <property type="match status" value="1"/>
</dbReference>
<dbReference type="PROSITE" id="PS50113">
    <property type="entry name" value="PAC"/>
    <property type="match status" value="1"/>
</dbReference>
<keyword evidence="6 14" id="KW-0812">Transmembrane</keyword>
<dbReference type="EC" id="2.7.13.3" evidence="3"/>
<dbReference type="InterPro" id="IPR036890">
    <property type="entry name" value="HATPase_C_sf"/>
</dbReference>
<dbReference type="FunFam" id="1.10.287.130:FF:000004">
    <property type="entry name" value="Ethylene receptor 1"/>
    <property type="match status" value="1"/>
</dbReference>
<dbReference type="InterPro" id="IPR035965">
    <property type="entry name" value="PAS-like_dom_sf"/>
</dbReference>
<name>A0A0H5D644_9RHOB</name>
<dbReference type="InterPro" id="IPR000700">
    <property type="entry name" value="PAS-assoc_C"/>
</dbReference>
<dbReference type="InterPro" id="IPR005467">
    <property type="entry name" value="His_kinase_dom"/>
</dbReference>
<keyword evidence="20" id="KW-1185">Reference proteome</keyword>
<feature type="transmembrane region" description="Helical" evidence="14">
    <location>
        <begin position="44"/>
        <end position="73"/>
    </location>
</feature>
<dbReference type="InterPro" id="IPR004358">
    <property type="entry name" value="Sig_transdc_His_kin-like_C"/>
</dbReference>
<keyword evidence="11" id="KW-0902">Two-component regulatory system</keyword>
<feature type="domain" description="Histidine kinase" evidence="15">
    <location>
        <begin position="386"/>
        <end position="606"/>
    </location>
</feature>
<evidence type="ECO:0000256" key="11">
    <source>
        <dbReference type="ARBA" id="ARBA00023012"/>
    </source>
</evidence>
<dbReference type="SUPFAM" id="SSF47384">
    <property type="entry name" value="Homodimeric domain of signal transducing histidine kinase"/>
    <property type="match status" value="1"/>
</dbReference>
<keyword evidence="5 19" id="KW-0808">Transferase</keyword>
<evidence type="ECO:0000256" key="1">
    <source>
        <dbReference type="ARBA" id="ARBA00000085"/>
    </source>
</evidence>
<proteinExistence type="predicted"/>
<dbReference type="PROSITE" id="PS50112">
    <property type="entry name" value="PAS"/>
    <property type="match status" value="1"/>
</dbReference>
<keyword evidence="7" id="KW-0547">Nucleotide-binding</keyword>
<feature type="domain" description="Response regulatory" evidence="16">
    <location>
        <begin position="630"/>
        <end position="745"/>
    </location>
</feature>
<dbReference type="SMART" id="SM00388">
    <property type="entry name" value="HisKA"/>
    <property type="match status" value="1"/>
</dbReference>
<dbReference type="GO" id="GO:0005524">
    <property type="term" value="F:ATP binding"/>
    <property type="evidence" value="ECO:0007669"/>
    <property type="project" value="UniProtKB-KW"/>
</dbReference>
<feature type="transmembrane region" description="Helical" evidence="14">
    <location>
        <begin position="158"/>
        <end position="179"/>
    </location>
</feature>
<dbReference type="CDD" id="cd17546">
    <property type="entry name" value="REC_hyHK_CKI1_RcsC-like"/>
    <property type="match status" value="1"/>
</dbReference>
<comment type="catalytic activity">
    <reaction evidence="1">
        <text>ATP + protein L-histidine = ADP + protein N-phospho-L-histidine.</text>
        <dbReference type="EC" id="2.7.13.3"/>
    </reaction>
</comment>
<evidence type="ECO:0000256" key="9">
    <source>
        <dbReference type="ARBA" id="ARBA00022840"/>
    </source>
</evidence>
<dbReference type="FunFam" id="3.30.565.10:FF:000010">
    <property type="entry name" value="Sensor histidine kinase RcsC"/>
    <property type="match status" value="1"/>
</dbReference>
<evidence type="ECO:0000256" key="14">
    <source>
        <dbReference type="SAM" id="Phobius"/>
    </source>
</evidence>
<evidence type="ECO:0000256" key="12">
    <source>
        <dbReference type="ARBA" id="ARBA00023136"/>
    </source>
</evidence>
<dbReference type="Pfam" id="PF02518">
    <property type="entry name" value="HATPase_c"/>
    <property type="match status" value="1"/>
</dbReference>
<dbReference type="InterPro" id="IPR011006">
    <property type="entry name" value="CheY-like_superfamily"/>
</dbReference>
<comment type="subcellular location">
    <subcellularLocation>
        <location evidence="2">Membrane</location>
    </subcellularLocation>
</comment>
<dbReference type="InterPro" id="IPR001789">
    <property type="entry name" value="Sig_transdc_resp-reg_receiver"/>
</dbReference>
<dbReference type="Gene3D" id="3.40.50.2300">
    <property type="match status" value="1"/>
</dbReference>
<evidence type="ECO:0000256" key="2">
    <source>
        <dbReference type="ARBA" id="ARBA00004370"/>
    </source>
</evidence>
<dbReference type="Pfam" id="PF00072">
    <property type="entry name" value="Response_reg"/>
    <property type="match status" value="1"/>
</dbReference>
<dbReference type="EMBL" id="CVRL01000039">
    <property type="protein sequence ID" value="CRL12168.1"/>
    <property type="molecule type" value="Genomic_DNA"/>
</dbReference>
<evidence type="ECO:0000256" key="4">
    <source>
        <dbReference type="ARBA" id="ARBA00022553"/>
    </source>
</evidence>
<evidence type="ECO:0000259" key="15">
    <source>
        <dbReference type="PROSITE" id="PS50109"/>
    </source>
</evidence>
<accession>A0A0H5D644</accession>
<dbReference type="NCBIfam" id="TIGR00229">
    <property type="entry name" value="sensory_box"/>
    <property type="match status" value="1"/>
</dbReference>
<dbReference type="SUPFAM" id="SSF55874">
    <property type="entry name" value="ATPase domain of HSP90 chaperone/DNA topoisomerase II/histidine kinase"/>
    <property type="match status" value="1"/>
</dbReference>
<sequence length="754" mass="83241">MVQRSAQNTDGPLETYHRRYSRRGLMNRYANGRVRYYLFRQSTFVLLATLIGILLSPNIGLICFLVAVVGDTIDTMYLRRISPVERPTPVRPLLRLSTVTALIQAASVAFVACAPGLFMDPGPADLHETHAATLFSLGILIGAAINATVSLPHHPMAGIVRLLVFAAAALLSVVWSAIGEPEFEAFHAFQLAGLLILYLSVIFFVNFITNRFHRSRKNTLAVALQNKQLEQINAKLQAQQLQSERLAVVAENANDSVFLMDSDGRITWVNEAFSRITGYEYDEAIGKLPGELLNGEDTDQAVIDALEAGRATGKPFRLEIRNRRKDGQLIWLETNQVPMLREDGSVETVIAVERDMTAAKQYEQQLNDARIAAEEGARVKSEFLATMSHEIRTPMNGVIGMAQMPERTELDEEQRLYADTILGSARTLLSLINDVLDLSKMDAGEVTLSEVDFDPRACFQQTLKLFEPQAQEKGIQLHLDIAENVPQLLNGDDRRLRQVILNLVGNAVKFTDDGAVAVSVNADRSRDHMTLRFSVKDSGIGIAPEQQSRIFERFSQADAAITRRFGGTGLGLTISRLLCEAMGGDITVRSELGQGATFSAYLRMNPATGDAVVENAQISDYQDNALDGLRVLVAEDNRINRLLIEKYLQDEPVELAFAMDGSEAVEQAVDFRPDVILMDMSMPVMTGLEATEAIREMEIAQPIITALTANAFDSDREACLRAGMDDFLSKPINRSDLIAVLRKHCQQVASRAAG</sequence>
<evidence type="ECO:0000256" key="8">
    <source>
        <dbReference type="ARBA" id="ARBA00022777"/>
    </source>
</evidence>
<protein>
    <recommendedName>
        <fullName evidence="3">histidine kinase</fullName>
        <ecNumber evidence="3">2.7.13.3</ecNumber>
    </recommendedName>
</protein>
<evidence type="ECO:0000313" key="20">
    <source>
        <dbReference type="Proteomes" id="UP000043764"/>
    </source>
</evidence>
<feature type="transmembrane region" description="Helical" evidence="14">
    <location>
        <begin position="185"/>
        <end position="208"/>
    </location>
</feature>
<evidence type="ECO:0000256" key="10">
    <source>
        <dbReference type="ARBA" id="ARBA00022989"/>
    </source>
</evidence>
<dbReference type="CDD" id="cd16922">
    <property type="entry name" value="HATPase_EvgS-ArcB-TorS-like"/>
    <property type="match status" value="1"/>
</dbReference>
<evidence type="ECO:0000256" key="7">
    <source>
        <dbReference type="ARBA" id="ARBA00022741"/>
    </source>
</evidence>
<gene>
    <name evidence="19" type="primary">luxQ_3</name>
    <name evidence="19" type="ORF">NIT7321_03040</name>
</gene>
<dbReference type="PRINTS" id="PR00344">
    <property type="entry name" value="BCTRLSENSOR"/>
</dbReference>
<dbReference type="InterPro" id="IPR036097">
    <property type="entry name" value="HisK_dim/P_sf"/>
</dbReference>
<feature type="domain" description="PAC" evidence="18">
    <location>
        <begin position="316"/>
        <end position="368"/>
    </location>
</feature>
<keyword evidence="9" id="KW-0067">ATP-binding</keyword>
<dbReference type="InterPro" id="IPR003661">
    <property type="entry name" value="HisK_dim/P_dom"/>
</dbReference>
<dbReference type="PROSITE" id="PS50110">
    <property type="entry name" value="RESPONSE_REGULATORY"/>
    <property type="match status" value="1"/>
</dbReference>
<dbReference type="STRING" id="481446.NIT7645_01765"/>
<dbReference type="Pfam" id="PF00512">
    <property type="entry name" value="HisKA"/>
    <property type="match status" value="1"/>
</dbReference>
<dbReference type="Proteomes" id="UP000043764">
    <property type="component" value="Unassembled WGS sequence"/>
</dbReference>
<evidence type="ECO:0000256" key="6">
    <source>
        <dbReference type="ARBA" id="ARBA00022692"/>
    </source>
</evidence>
<dbReference type="PANTHER" id="PTHR45339">
    <property type="entry name" value="HYBRID SIGNAL TRANSDUCTION HISTIDINE KINASE J"/>
    <property type="match status" value="1"/>
</dbReference>
<evidence type="ECO:0000256" key="3">
    <source>
        <dbReference type="ARBA" id="ARBA00012438"/>
    </source>
</evidence>
<feature type="transmembrane region" description="Helical" evidence="14">
    <location>
        <begin position="130"/>
        <end position="151"/>
    </location>
</feature>
<keyword evidence="10 14" id="KW-1133">Transmembrane helix</keyword>
<dbReference type="Gene3D" id="1.10.287.130">
    <property type="match status" value="1"/>
</dbReference>
<keyword evidence="8 19" id="KW-0418">Kinase</keyword>
<feature type="transmembrane region" description="Helical" evidence="14">
    <location>
        <begin position="93"/>
        <end position="118"/>
    </location>
</feature>
<evidence type="ECO:0000313" key="19">
    <source>
        <dbReference type="EMBL" id="CRL12168.1"/>
    </source>
</evidence>
<dbReference type="InterPro" id="IPR003594">
    <property type="entry name" value="HATPase_dom"/>
</dbReference>
<keyword evidence="12 14" id="KW-0472">Membrane</keyword>
<dbReference type="PROSITE" id="PS50109">
    <property type="entry name" value="HIS_KIN"/>
    <property type="match status" value="1"/>
</dbReference>
<evidence type="ECO:0000259" key="17">
    <source>
        <dbReference type="PROSITE" id="PS50112"/>
    </source>
</evidence>
<dbReference type="GO" id="GO:0000155">
    <property type="term" value="F:phosphorelay sensor kinase activity"/>
    <property type="evidence" value="ECO:0007669"/>
    <property type="project" value="InterPro"/>
</dbReference>
<dbReference type="AlphaFoldDB" id="A0A0H5D644"/>
<dbReference type="GO" id="GO:0016020">
    <property type="term" value="C:membrane"/>
    <property type="evidence" value="ECO:0007669"/>
    <property type="project" value="UniProtKB-SubCell"/>
</dbReference>
<dbReference type="SMART" id="SM00387">
    <property type="entry name" value="HATPase_c"/>
    <property type="match status" value="1"/>
</dbReference>
<dbReference type="SUPFAM" id="SSF52172">
    <property type="entry name" value="CheY-like"/>
    <property type="match status" value="1"/>
</dbReference>
<dbReference type="Pfam" id="PF13426">
    <property type="entry name" value="PAS_9"/>
    <property type="match status" value="1"/>
</dbReference>
<dbReference type="InterPro" id="IPR001610">
    <property type="entry name" value="PAC"/>
</dbReference>
<dbReference type="CDD" id="cd00130">
    <property type="entry name" value="PAS"/>
    <property type="match status" value="1"/>
</dbReference>
<organism evidence="19 20">
    <name type="scientific">Phaeobacter italicus</name>
    <dbReference type="NCBI Taxonomy" id="481446"/>
    <lineage>
        <taxon>Bacteria</taxon>
        <taxon>Pseudomonadati</taxon>
        <taxon>Pseudomonadota</taxon>
        <taxon>Alphaproteobacteria</taxon>
        <taxon>Rhodobacterales</taxon>
        <taxon>Roseobacteraceae</taxon>
        <taxon>Phaeobacter</taxon>
    </lineage>
</organism>
<evidence type="ECO:0000259" key="18">
    <source>
        <dbReference type="PROSITE" id="PS50113"/>
    </source>
</evidence>
<dbReference type="SMART" id="SM00086">
    <property type="entry name" value="PAC"/>
    <property type="match status" value="1"/>
</dbReference>
<dbReference type="InterPro" id="IPR000014">
    <property type="entry name" value="PAS"/>
</dbReference>
<feature type="domain" description="PAS" evidence="17">
    <location>
        <begin position="242"/>
        <end position="297"/>
    </location>
</feature>